<dbReference type="EMBL" id="AP026866">
    <property type="protein sequence ID" value="BDS07938.1"/>
    <property type="molecule type" value="Genomic_DNA"/>
</dbReference>
<sequence length="591" mass="63238">MIERYDITQLIGKDNAGGKYLAEDSTLGRKVVFRNFDASPDDNADFSIAEFTDFARKLVVLNHPNLLTVFDVSIDDGDAYMVTQPIEGNPLGELLEEDGPLSQDEVQSMAGDVLDALHASHAEGIFHGGMHTGSVVFIPRPSGGNRHIITDLGVDRLATIIKGEPIDNADDLLRPPELFGDDRQAADAQSDLFMVGQLCYIALAAGHPFAEHSAKECAEAYRAGEQLPVSAFVENVQPDFAAWIMRMTAANPTDRPESAEQAMADLSAIASIGSTPAVETTPIVTEPARSAAPTLTAASATYSSRKVAPVIQSHSNKGVWIVLSLLGVAIAAGGWIASSRGGNKANDVAQTAKAEPVISKRAASSQESLPEAKTSEPVEAVHDGEAEVNATPQKTELKSLVSSVKLSPVTMINSMADMSSPKGVSLSTPPMLDMMVFRETSLIRKNGGLYLQMPTTVGDFKAFSSDRVPYFFDGGGHQFVPKVTADKKHNASIGDGWEVTLRIPPQNKGSIIATLYMVQEHCDFQVEVLESTQDKPETFQVAATVPGAFAIPVVIENPKANQFYTIKITAKSEHPSEGFSMGFGGLVVRPQ</sequence>
<gene>
    <name evidence="7" type="ORF">NT6N_29780</name>
</gene>
<evidence type="ECO:0000256" key="4">
    <source>
        <dbReference type="ARBA" id="ARBA00022840"/>
    </source>
</evidence>
<dbReference type="PANTHER" id="PTHR43289:SF6">
    <property type="entry name" value="SERINE_THREONINE-PROTEIN KINASE NEKL-3"/>
    <property type="match status" value="1"/>
</dbReference>
<evidence type="ECO:0000256" key="2">
    <source>
        <dbReference type="ARBA" id="ARBA00022741"/>
    </source>
</evidence>
<dbReference type="PROSITE" id="PS50011">
    <property type="entry name" value="PROTEIN_KINASE_DOM"/>
    <property type="match status" value="1"/>
</dbReference>
<dbReference type="GO" id="GO:0005524">
    <property type="term" value="F:ATP binding"/>
    <property type="evidence" value="ECO:0007669"/>
    <property type="project" value="UniProtKB-KW"/>
</dbReference>
<keyword evidence="3" id="KW-0418">Kinase</keyword>
<organism evidence="7">
    <name type="scientific">Oceaniferula spumae</name>
    <dbReference type="NCBI Taxonomy" id="2979115"/>
    <lineage>
        <taxon>Bacteria</taxon>
        <taxon>Pseudomonadati</taxon>
        <taxon>Verrucomicrobiota</taxon>
        <taxon>Verrucomicrobiia</taxon>
        <taxon>Verrucomicrobiales</taxon>
        <taxon>Verrucomicrobiaceae</taxon>
        <taxon>Oceaniferula</taxon>
    </lineage>
</organism>
<evidence type="ECO:0000256" key="3">
    <source>
        <dbReference type="ARBA" id="ARBA00022777"/>
    </source>
</evidence>
<dbReference type="InterPro" id="IPR000719">
    <property type="entry name" value="Prot_kinase_dom"/>
</dbReference>
<accession>A0AAT9FPN9</accession>
<dbReference type="KEGG" id="osu:NT6N_29780"/>
<dbReference type="AlphaFoldDB" id="A0AAT9FPN9"/>
<keyword evidence="4" id="KW-0067">ATP-binding</keyword>
<dbReference type="GO" id="GO:0004674">
    <property type="term" value="F:protein serine/threonine kinase activity"/>
    <property type="evidence" value="ECO:0007669"/>
    <property type="project" value="TreeGrafter"/>
</dbReference>
<dbReference type="SMART" id="SM00220">
    <property type="entry name" value="S_TKc"/>
    <property type="match status" value="1"/>
</dbReference>
<dbReference type="SUPFAM" id="SSF56112">
    <property type="entry name" value="Protein kinase-like (PK-like)"/>
    <property type="match status" value="1"/>
</dbReference>
<dbReference type="InterPro" id="IPR011009">
    <property type="entry name" value="Kinase-like_dom_sf"/>
</dbReference>
<evidence type="ECO:0000313" key="7">
    <source>
        <dbReference type="EMBL" id="BDS07938.1"/>
    </source>
</evidence>
<proteinExistence type="predicted"/>
<dbReference type="Pfam" id="PF00069">
    <property type="entry name" value="Pkinase"/>
    <property type="match status" value="1"/>
</dbReference>
<evidence type="ECO:0000256" key="1">
    <source>
        <dbReference type="ARBA" id="ARBA00022679"/>
    </source>
</evidence>
<feature type="region of interest" description="Disordered" evidence="5">
    <location>
        <begin position="349"/>
        <end position="379"/>
    </location>
</feature>
<name>A0AAT9FPN9_9BACT</name>
<reference evidence="7" key="1">
    <citation type="submission" date="2024-07" db="EMBL/GenBank/DDBJ databases">
        <title>Complete genome sequence of Verrucomicrobiaceae bacterium NT6N.</title>
        <authorList>
            <person name="Huang C."/>
            <person name="Takami H."/>
            <person name="Hamasaki K."/>
        </authorList>
    </citation>
    <scope>NUCLEOTIDE SEQUENCE</scope>
    <source>
        <strain evidence="7">NT6N</strain>
    </source>
</reference>
<dbReference type="PANTHER" id="PTHR43289">
    <property type="entry name" value="MITOGEN-ACTIVATED PROTEIN KINASE KINASE KINASE 20-RELATED"/>
    <property type="match status" value="1"/>
</dbReference>
<keyword evidence="1" id="KW-0808">Transferase</keyword>
<evidence type="ECO:0000259" key="6">
    <source>
        <dbReference type="PROSITE" id="PS50011"/>
    </source>
</evidence>
<feature type="domain" description="Protein kinase" evidence="6">
    <location>
        <begin position="5"/>
        <end position="269"/>
    </location>
</feature>
<evidence type="ECO:0000256" key="5">
    <source>
        <dbReference type="SAM" id="MobiDB-lite"/>
    </source>
</evidence>
<dbReference type="Gene3D" id="1.10.510.10">
    <property type="entry name" value="Transferase(Phosphotransferase) domain 1"/>
    <property type="match status" value="1"/>
</dbReference>
<protein>
    <recommendedName>
        <fullName evidence="6">Protein kinase domain-containing protein</fullName>
    </recommendedName>
</protein>
<dbReference type="Gene3D" id="3.30.200.20">
    <property type="entry name" value="Phosphorylase Kinase, domain 1"/>
    <property type="match status" value="1"/>
</dbReference>
<keyword evidence="2" id="KW-0547">Nucleotide-binding</keyword>